<comment type="caution">
    <text evidence="10">The sequence shown here is derived from an EMBL/GenBank/DDBJ whole genome shotgun (WGS) entry which is preliminary data.</text>
</comment>
<dbReference type="PROSITE" id="PS00886">
    <property type="entry name" value="ILVD_EDD_1"/>
    <property type="match status" value="1"/>
</dbReference>
<dbReference type="SUPFAM" id="SSF52016">
    <property type="entry name" value="LeuD/IlvD-like"/>
    <property type="match status" value="1"/>
</dbReference>
<feature type="domain" description="Dihydroxy-acid/6-phosphogluconate dehydratase N-terminal" evidence="8">
    <location>
        <begin position="40"/>
        <end position="353"/>
    </location>
</feature>
<keyword evidence="2" id="KW-0001">2Fe-2S</keyword>
<evidence type="ECO:0000256" key="3">
    <source>
        <dbReference type="ARBA" id="ARBA00022723"/>
    </source>
</evidence>
<evidence type="ECO:0000313" key="11">
    <source>
        <dbReference type="Proteomes" id="UP000013085"/>
    </source>
</evidence>
<keyword evidence="7" id="KW-0100">Branched-chain amino acid biosynthesis</keyword>
<dbReference type="SUPFAM" id="SSF143975">
    <property type="entry name" value="IlvD/EDD N-terminal domain-like"/>
    <property type="match status" value="1"/>
</dbReference>
<dbReference type="InterPro" id="IPR020558">
    <property type="entry name" value="DiOHA_6PGluconate_deHydtase_CS"/>
</dbReference>
<dbReference type="InterPro" id="IPR042096">
    <property type="entry name" value="Dihydro-acid_dehy_C"/>
</dbReference>
<feature type="domain" description="Dihydroxy-acid/6-phosphogluconate dehydratase C-terminal" evidence="9">
    <location>
        <begin position="368"/>
        <end position="558"/>
    </location>
</feature>
<dbReference type="InterPro" id="IPR037237">
    <property type="entry name" value="IlvD/EDD_N"/>
</dbReference>
<comment type="similarity">
    <text evidence="1">Belongs to the IlvD/Edd family.</text>
</comment>
<dbReference type="Proteomes" id="UP000013085">
    <property type="component" value="Unassembled WGS sequence"/>
</dbReference>
<dbReference type="Pfam" id="PF00920">
    <property type="entry name" value="ILVD_EDD_N"/>
    <property type="match status" value="1"/>
</dbReference>
<dbReference type="PANTHER" id="PTHR43661">
    <property type="entry name" value="D-XYLONATE DEHYDRATASE"/>
    <property type="match status" value="1"/>
</dbReference>
<accession>A0A0E2H8R9</accession>
<dbReference type="InterPro" id="IPR000581">
    <property type="entry name" value="ILV_EDD_N"/>
</dbReference>
<protein>
    <submittedName>
        <fullName evidence="10">Dihydroxy-acid dehydratase</fullName>
    </submittedName>
</protein>
<dbReference type="PANTHER" id="PTHR43661:SF3">
    <property type="entry name" value="D-XYLONATE DEHYDRATASE YAGF-RELATED"/>
    <property type="match status" value="1"/>
</dbReference>
<dbReference type="GO" id="GO:0051537">
    <property type="term" value="F:2 iron, 2 sulfur cluster binding"/>
    <property type="evidence" value="ECO:0007669"/>
    <property type="project" value="UniProtKB-KW"/>
</dbReference>
<dbReference type="Pfam" id="PF24877">
    <property type="entry name" value="ILV_EDD_C"/>
    <property type="match status" value="1"/>
</dbReference>
<evidence type="ECO:0000256" key="4">
    <source>
        <dbReference type="ARBA" id="ARBA00023004"/>
    </source>
</evidence>
<evidence type="ECO:0000256" key="7">
    <source>
        <dbReference type="ARBA" id="ARBA00023304"/>
    </source>
</evidence>
<dbReference type="GO" id="GO:0005829">
    <property type="term" value="C:cytosol"/>
    <property type="evidence" value="ECO:0007669"/>
    <property type="project" value="TreeGrafter"/>
</dbReference>
<proteinExistence type="inferred from homology"/>
<evidence type="ECO:0000313" key="10">
    <source>
        <dbReference type="EMBL" id="ENZ13075.1"/>
    </source>
</evidence>
<dbReference type="FunFam" id="3.50.30.80:FF:000001">
    <property type="entry name" value="Dihydroxy-acid dehydratase"/>
    <property type="match status" value="1"/>
</dbReference>
<dbReference type="PATRIC" id="fig|999408.3.peg.3631"/>
<dbReference type="Gene3D" id="3.50.30.80">
    <property type="entry name" value="IlvD/EDD C-terminal domain-like"/>
    <property type="match status" value="1"/>
</dbReference>
<evidence type="ECO:0000256" key="2">
    <source>
        <dbReference type="ARBA" id="ARBA00022714"/>
    </source>
</evidence>
<dbReference type="GO" id="GO:0016836">
    <property type="term" value="F:hydro-lyase activity"/>
    <property type="evidence" value="ECO:0007669"/>
    <property type="project" value="TreeGrafter"/>
</dbReference>
<dbReference type="GO" id="GO:0046872">
    <property type="term" value="F:metal ion binding"/>
    <property type="evidence" value="ECO:0007669"/>
    <property type="project" value="UniProtKB-KW"/>
</dbReference>
<reference evidence="10 11" key="1">
    <citation type="submission" date="2013-01" db="EMBL/GenBank/DDBJ databases">
        <title>The Genome Sequence of Clostridium clostridioforme 90A8.</title>
        <authorList>
            <consortium name="The Broad Institute Genome Sequencing Platform"/>
            <person name="Earl A."/>
            <person name="Ward D."/>
            <person name="Feldgarden M."/>
            <person name="Gevers D."/>
            <person name="Courvalin P."/>
            <person name="Lambert T."/>
            <person name="Walker B."/>
            <person name="Young S.K."/>
            <person name="Zeng Q."/>
            <person name="Gargeya S."/>
            <person name="Fitzgerald M."/>
            <person name="Haas B."/>
            <person name="Abouelleil A."/>
            <person name="Alvarado L."/>
            <person name="Arachchi H.M."/>
            <person name="Berlin A.M."/>
            <person name="Chapman S.B."/>
            <person name="Dewar J."/>
            <person name="Goldberg J."/>
            <person name="Griggs A."/>
            <person name="Gujja S."/>
            <person name="Hansen M."/>
            <person name="Howarth C."/>
            <person name="Imamovic A."/>
            <person name="Larimer J."/>
            <person name="McCowan C."/>
            <person name="Murphy C."/>
            <person name="Neiman D."/>
            <person name="Pearson M."/>
            <person name="Priest M."/>
            <person name="Roberts A."/>
            <person name="Saif S."/>
            <person name="Shea T."/>
            <person name="Sisk P."/>
            <person name="Sykes S."/>
            <person name="Wortman J."/>
            <person name="Nusbaum C."/>
            <person name="Birren B."/>
        </authorList>
    </citation>
    <scope>NUCLEOTIDE SEQUENCE [LARGE SCALE GENOMIC DNA]</scope>
    <source>
        <strain evidence="10 11">90A8</strain>
    </source>
</reference>
<dbReference type="InterPro" id="IPR056740">
    <property type="entry name" value="ILV_EDD_C"/>
</dbReference>
<evidence type="ECO:0000259" key="8">
    <source>
        <dbReference type="Pfam" id="PF00920"/>
    </source>
</evidence>
<keyword evidence="4" id="KW-0408">Iron</keyword>
<keyword evidence="3" id="KW-0479">Metal-binding</keyword>
<evidence type="ECO:0000256" key="1">
    <source>
        <dbReference type="ARBA" id="ARBA00006486"/>
    </source>
</evidence>
<dbReference type="AlphaFoldDB" id="A0A0E2H8R9"/>
<evidence type="ECO:0000256" key="5">
    <source>
        <dbReference type="ARBA" id="ARBA00023014"/>
    </source>
</evidence>
<sequence length="563" mass="61562">MCLGQIERNGYMIREWNEESLDHRNALLYAMGISEKDAKRPVIGLVNSWNEMNPGHFPFDKTVIQEMKDEIYKAGGYALELPVSGICDGICSNTPGDRYTLPARDLVSSEVEMVAELNMLEGMVIMATCDKVVPGMLMGAFRVNIPTTMLTGGYMAAGSYQGKMLTLTHTKQAYASYMEGNMDRDDYKSIVRYACPTPGACPFMGTANTMCAMAEILGFSPHGNASVKSQSVKWHQMAREAAKKVMEAVKKEKRPSDFVTQKSLENVVRYMMATGGSTNSLLHIPALARQMNFSITPETFDEISRQVPLISTIYPNHPTYTMEEFDRAGGLGAVIKELIQGNKIYGDADGMFGTIAEKAALAENRNRDVIHSVDSPISQQGGIAVLHGNIGTLSAIVKFSAVAQKAITFDGPAKCYDSQDEAWNAILKDEIKAGDVVIIRYEGPKGSPGMPHMETFMAAVLGKGLGEKLALVSDGRFSGATGGLAIGHVSPEAYEGGNIALIKDGDMVHIDIPSRKLTVDVSDEEFENRKMNWKPVEKPALGWLKLYKNNCTSAHRGATIYWD</sequence>
<dbReference type="EMBL" id="AGYR01000036">
    <property type="protein sequence ID" value="ENZ13075.1"/>
    <property type="molecule type" value="Genomic_DNA"/>
</dbReference>
<organism evidence="10 11">
    <name type="scientific">[Clostridium] clostridioforme 90A8</name>
    <dbReference type="NCBI Taxonomy" id="999408"/>
    <lineage>
        <taxon>Bacteria</taxon>
        <taxon>Bacillati</taxon>
        <taxon>Bacillota</taxon>
        <taxon>Clostridia</taxon>
        <taxon>Lachnospirales</taxon>
        <taxon>Lachnospiraceae</taxon>
        <taxon>Enterocloster</taxon>
    </lineage>
</organism>
<keyword evidence="7" id="KW-0028">Amino-acid biosynthesis</keyword>
<dbReference type="HOGENOM" id="CLU_014271_4_2_9"/>
<evidence type="ECO:0000256" key="6">
    <source>
        <dbReference type="ARBA" id="ARBA00023239"/>
    </source>
</evidence>
<keyword evidence="5" id="KW-0411">Iron-sulfur</keyword>
<name>A0A0E2H8R9_9FIRM</name>
<gene>
    <name evidence="10" type="ORF">HMPREF1090_03356</name>
</gene>
<keyword evidence="6" id="KW-0456">Lyase</keyword>
<dbReference type="GO" id="GO:0009082">
    <property type="term" value="P:branched-chain amino acid biosynthetic process"/>
    <property type="evidence" value="ECO:0007669"/>
    <property type="project" value="UniProtKB-KW"/>
</dbReference>
<evidence type="ECO:0000259" key="9">
    <source>
        <dbReference type="Pfam" id="PF24877"/>
    </source>
</evidence>